<protein>
    <submittedName>
        <fullName evidence="2">Uncharacterized protein</fullName>
    </submittedName>
</protein>
<proteinExistence type="predicted"/>
<feature type="transmembrane region" description="Helical" evidence="1">
    <location>
        <begin position="12"/>
        <end position="34"/>
    </location>
</feature>
<dbReference type="Proteomes" id="UP000412028">
    <property type="component" value="Unassembled WGS sequence"/>
</dbReference>
<gene>
    <name evidence="2" type="ORF">EMO89_02480</name>
</gene>
<sequence length="114" mass="12758">MKEPFNHSLIRSIIIILLVILPAATVYAYGASITQEWPDWVRPVCAVLFGVLPMGAYGLGSVTPIPSRSYKPGYDDGYETGYEEGKHDGWIEGVNDRITTLLYKDIKEGHDNER</sequence>
<evidence type="ECO:0000256" key="1">
    <source>
        <dbReference type="SAM" id="Phobius"/>
    </source>
</evidence>
<accession>A0A5M9ZVH6</accession>
<name>A0A5M9ZVH6_9BIFI</name>
<organism evidence="2 3">
    <name type="scientific">Bifidobacterium tissieri</name>
    <dbReference type="NCBI Taxonomy" id="1630162"/>
    <lineage>
        <taxon>Bacteria</taxon>
        <taxon>Bacillati</taxon>
        <taxon>Actinomycetota</taxon>
        <taxon>Actinomycetes</taxon>
        <taxon>Bifidobacteriales</taxon>
        <taxon>Bifidobacteriaceae</taxon>
        <taxon>Bifidobacterium</taxon>
    </lineage>
</organism>
<dbReference type="EMBL" id="RZUI01000002">
    <property type="protein sequence ID" value="KAA8831611.1"/>
    <property type="molecule type" value="Genomic_DNA"/>
</dbReference>
<comment type="caution">
    <text evidence="2">The sequence shown here is derived from an EMBL/GenBank/DDBJ whole genome shotgun (WGS) entry which is preliminary data.</text>
</comment>
<dbReference type="RefSeq" id="WP_150380784.1">
    <property type="nucleotide sequence ID" value="NZ_RZUI01000002.1"/>
</dbReference>
<dbReference type="AlphaFoldDB" id="A0A5M9ZVH6"/>
<feature type="transmembrane region" description="Helical" evidence="1">
    <location>
        <begin position="40"/>
        <end position="59"/>
    </location>
</feature>
<keyword evidence="1" id="KW-0472">Membrane</keyword>
<keyword evidence="1" id="KW-0812">Transmembrane</keyword>
<keyword evidence="1" id="KW-1133">Transmembrane helix</keyword>
<evidence type="ECO:0000313" key="3">
    <source>
        <dbReference type="Proteomes" id="UP000412028"/>
    </source>
</evidence>
<reference evidence="2 3" key="1">
    <citation type="journal article" date="2019" name="Syst. Appl. Microbiol.">
        <title>Characterization of Bifidobacterium species in feaces of the Egyptian fruit bat: Description of B. vespertilionis sp. nov. and B. rousetti sp. nov.</title>
        <authorList>
            <person name="Modesto M."/>
            <person name="Satti M."/>
            <person name="Watanabe K."/>
            <person name="Puglisi E."/>
            <person name="Morelli L."/>
            <person name="Huang C.-H."/>
            <person name="Liou J.-S."/>
            <person name="Miyashita M."/>
            <person name="Tamura T."/>
            <person name="Saito S."/>
            <person name="Mori K."/>
            <person name="Huang L."/>
            <person name="Sciavilla P."/>
            <person name="Sandri C."/>
            <person name="Spiezio C."/>
            <person name="Vitali F."/>
            <person name="Cavalieri D."/>
            <person name="Perpetuini G."/>
            <person name="Tofalo R."/>
            <person name="Bonetti A."/>
            <person name="Arita M."/>
            <person name="Mattarelli P."/>
        </authorList>
    </citation>
    <scope>NUCLEOTIDE SEQUENCE [LARGE SCALE GENOMIC DNA]</scope>
    <source>
        <strain evidence="2 3">RST7</strain>
    </source>
</reference>
<evidence type="ECO:0000313" key="2">
    <source>
        <dbReference type="EMBL" id="KAA8831611.1"/>
    </source>
</evidence>